<feature type="domain" description="BD-FAE-like" evidence="6">
    <location>
        <begin position="83"/>
        <end position="301"/>
    </location>
</feature>
<evidence type="ECO:0000256" key="4">
    <source>
        <dbReference type="ARBA" id="ARBA00049507"/>
    </source>
</evidence>
<dbReference type="Proteomes" id="UP001445335">
    <property type="component" value="Unassembled WGS sequence"/>
</dbReference>
<dbReference type="AlphaFoldDB" id="A0AAW1QHW0"/>
<dbReference type="Pfam" id="PF20434">
    <property type="entry name" value="BD-FAE"/>
    <property type="match status" value="1"/>
</dbReference>
<keyword evidence="8" id="KW-1185">Reference proteome</keyword>
<sequence>MPRSASRWQRAGAAITETFIVARLAVRLYSYLGLGWRWTFMLLRLIVYALLLMPGFAQMVVFYMVSPRVRRSLVYGKAPRNRLDLYLPPAKAHNGSHAAAVPVVIYITGGAWTIGYKAWGSLLARRLSKQGVLVACLDYRNFPQGTILDMLEDVNAGIAWTLEHAEEHGGDAQHTYLVGQSCGAQLAALALLTQAEQEAQEAELPGGSPRWAPARIRALVGVSGVYNVAGLADHFHERGLYRPLLERIMSQDGQPELRLFSPAHCIKGVKWGGRLPRVVLLHGTADRCALVGNAEQFAEALRDAGAQVEVVLYEGETHTSPLIENPMRGGRDRLTDDVLARVLERPGMESRQAPMCPGLLIRAAAAVCPF</sequence>
<protein>
    <recommendedName>
        <fullName evidence="3">protein-S-isoprenylcysteine alpha-carbonyl methylesterase</fullName>
        <ecNumber evidence="3">3.1.1.n2</ecNumber>
    </recommendedName>
</protein>
<comment type="catalytic activity">
    <reaction evidence="4">
        <text>[protein]-C-terminal S-[(2E,6E)-farnesyl]-L-cysteine methyl ester + H2O = [protein]-C-terminal S-[(2E,6E)-farnesyl]-L-cysteine + methanol + H(+)</text>
        <dbReference type="Rhea" id="RHEA:48520"/>
        <dbReference type="Rhea" id="RHEA-COMP:12125"/>
        <dbReference type="Rhea" id="RHEA-COMP:12126"/>
        <dbReference type="ChEBI" id="CHEBI:15377"/>
        <dbReference type="ChEBI" id="CHEBI:15378"/>
        <dbReference type="ChEBI" id="CHEBI:17790"/>
        <dbReference type="ChEBI" id="CHEBI:90510"/>
        <dbReference type="ChEBI" id="CHEBI:90511"/>
        <dbReference type="EC" id="3.1.1.n2"/>
    </reaction>
</comment>
<dbReference type="Gene3D" id="3.40.50.1820">
    <property type="entry name" value="alpha/beta hydrolase"/>
    <property type="match status" value="1"/>
</dbReference>
<keyword evidence="5" id="KW-1133">Transmembrane helix</keyword>
<proteinExistence type="inferred from homology"/>
<evidence type="ECO:0000256" key="3">
    <source>
        <dbReference type="ARBA" id="ARBA00038928"/>
    </source>
</evidence>
<evidence type="ECO:0000313" key="7">
    <source>
        <dbReference type="EMBL" id="KAK9820850.1"/>
    </source>
</evidence>
<dbReference type="PANTHER" id="PTHR48081:SF33">
    <property type="entry name" value="KYNURENINE FORMAMIDASE"/>
    <property type="match status" value="1"/>
</dbReference>
<reference evidence="7 8" key="1">
    <citation type="journal article" date="2024" name="Nat. Commun.">
        <title>Phylogenomics reveals the evolutionary origins of lichenization in chlorophyte algae.</title>
        <authorList>
            <person name="Puginier C."/>
            <person name="Libourel C."/>
            <person name="Otte J."/>
            <person name="Skaloud P."/>
            <person name="Haon M."/>
            <person name="Grisel S."/>
            <person name="Petersen M."/>
            <person name="Berrin J.G."/>
            <person name="Delaux P.M."/>
            <person name="Dal Grande F."/>
            <person name="Keller J."/>
        </authorList>
    </citation>
    <scope>NUCLEOTIDE SEQUENCE [LARGE SCALE GENOMIC DNA]</scope>
    <source>
        <strain evidence="7 8">SAG 245.80</strain>
    </source>
</reference>
<keyword evidence="1" id="KW-0378">Hydrolase</keyword>
<name>A0AAW1QHW0_9CHLO</name>
<comment type="similarity">
    <text evidence="2">Belongs to the AB hydrolase superfamily. Isoprenylcysteine methylesterase family.</text>
</comment>
<evidence type="ECO:0000256" key="5">
    <source>
        <dbReference type="SAM" id="Phobius"/>
    </source>
</evidence>
<evidence type="ECO:0000256" key="2">
    <source>
        <dbReference type="ARBA" id="ARBA00038028"/>
    </source>
</evidence>
<dbReference type="InterPro" id="IPR049492">
    <property type="entry name" value="BD-FAE-like_dom"/>
</dbReference>
<dbReference type="EC" id="3.1.1.n2" evidence="3"/>
<evidence type="ECO:0000313" key="8">
    <source>
        <dbReference type="Proteomes" id="UP001445335"/>
    </source>
</evidence>
<dbReference type="InterPro" id="IPR050300">
    <property type="entry name" value="GDXG_lipolytic_enzyme"/>
</dbReference>
<evidence type="ECO:0000259" key="6">
    <source>
        <dbReference type="Pfam" id="PF20434"/>
    </source>
</evidence>
<dbReference type="InterPro" id="IPR029058">
    <property type="entry name" value="AB_hydrolase_fold"/>
</dbReference>
<gene>
    <name evidence="7" type="ORF">WJX81_002179</name>
</gene>
<keyword evidence="5" id="KW-0812">Transmembrane</keyword>
<organism evidence="7 8">
    <name type="scientific">Elliptochloris bilobata</name>
    <dbReference type="NCBI Taxonomy" id="381761"/>
    <lineage>
        <taxon>Eukaryota</taxon>
        <taxon>Viridiplantae</taxon>
        <taxon>Chlorophyta</taxon>
        <taxon>core chlorophytes</taxon>
        <taxon>Trebouxiophyceae</taxon>
        <taxon>Trebouxiophyceae incertae sedis</taxon>
        <taxon>Elliptochloris clade</taxon>
        <taxon>Elliptochloris</taxon>
    </lineage>
</organism>
<evidence type="ECO:0000256" key="1">
    <source>
        <dbReference type="ARBA" id="ARBA00022801"/>
    </source>
</evidence>
<accession>A0AAW1QHW0</accession>
<feature type="transmembrane region" description="Helical" evidence="5">
    <location>
        <begin position="38"/>
        <end position="65"/>
    </location>
</feature>
<comment type="caution">
    <text evidence="7">The sequence shown here is derived from an EMBL/GenBank/DDBJ whole genome shotgun (WGS) entry which is preliminary data.</text>
</comment>
<dbReference type="SUPFAM" id="SSF53474">
    <property type="entry name" value="alpha/beta-Hydrolases"/>
    <property type="match status" value="1"/>
</dbReference>
<keyword evidence="5" id="KW-0472">Membrane</keyword>
<dbReference type="EMBL" id="JALJOU010000112">
    <property type="protein sequence ID" value="KAK9820850.1"/>
    <property type="molecule type" value="Genomic_DNA"/>
</dbReference>
<dbReference type="PANTHER" id="PTHR48081">
    <property type="entry name" value="AB HYDROLASE SUPERFAMILY PROTEIN C4A8.06C"/>
    <property type="match status" value="1"/>
</dbReference>
<dbReference type="GO" id="GO:0016787">
    <property type="term" value="F:hydrolase activity"/>
    <property type="evidence" value="ECO:0007669"/>
    <property type="project" value="UniProtKB-KW"/>
</dbReference>